<gene>
    <name evidence="4" type="ORF">CKO40_15355</name>
</gene>
<proteinExistence type="inferred from homology"/>
<evidence type="ECO:0000256" key="3">
    <source>
        <dbReference type="ARBA" id="ARBA00024247"/>
    </source>
</evidence>
<dbReference type="RefSeq" id="WP_200347175.1">
    <property type="nucleotide sequence ID" value="NZ_NRSJ01000030.1"/>
</dbReference>
<dbReference type="PANTHER" id="PTHR33359:SF1">
    <property type="entry name" value="MOLYBDOPTERIN SYNTHASE SULFUR CARRIER SUBUNIT"/>
    <property type="match status" value="1"/>
</dbReference>
<dbReference type="GO" id="GO:1990133">
    <property type="term" value="C:molybdopterin adenylyltransferase complex"/>
    <property type="evidence" value="ECO:0007669"/>
    <property type="project" value="TreeGrafter"/>
</dbReference>
<sequence length="93" mass="9958">MIKLRYFASLRESVGSDAEELDLRELPANANSANPGTTVAAVRTHLAQRGSTWADAFAEDRPILAAVNQDTARPETTVKDGDELAFFPPVTGG</sequence>
<dbReference type="Gene3D" id="3.10.20.30">
    <property type="match status" value="1"/>
</dbReference>
<comment type="caution">
    <text evidence="4">The sequence shown here is derived from an EMBL/GenBank/DDBJ whole genome shotgun (WGS) entry which is preliminary data.</text>
</comment>
<evidence type="ECO:0000313" key="5">
    <source>
        <dbReference type="Proteomes" id="UP001296776"/>
    </source>
</evidence>
<name>A0AAJ0XBF8_9GAMM</name>
<dbReference type="EMBL" id="NRSJ01000030">
    <property type="protein sequence ID" value="MBK1705892.1"/>
    <property type="molecule type" value="Genomic_DNA"/>
</dbReference>
<dbReference type="Pfam" id="PF02597">
    <property type="entry name" value="ThiS"/>
    <property type="match status" value="1"/>
</dbReference>
<keyword evidence="5" id="KW-1185">Reference proteome</keyword>
<dbReference type="AlphaFoldDB" id="A0AAJ0XBF8"/>
<dbReference type="GO" id="GO:0000166">
    <property type="term" value="F:nucleotide binding"/>
    <property type="evidence" value="ECO:0007669"/>
    <property type="project" value="UniProtKB-KW"/>
</dbReference>
<dbReference type="SUPFAM" id="SSF54285">
    <property type="entry name" value="MoaD/ThiS"/>
    <property type="match status" value="1"/>
</dbReference>
<reference evidence="4" key="1">
    <citation type="submission" date="2017-08" db="EMBL/GenBank/DDBJ databases">
        <authorList>
            <person name="Imhoff J.F."/>
            <person name="Rahn T."/>
            <person name="Kuenzel S."/>
            <person name="Neulinger S.C."/>
        </authorList>
    </citation>
    <scope>NUCLEOTIDE SEQUENCE</scope>
    <source>
        <strain evidence="4">DSM 11080</strain>
    </source>
</reference>
<dbReference type="InterPro" id="IPR012675">
    <property type="entry name" value="Beta-grasp_dom_sf"/>
</dbReference>
<evidence type="ECO:0000256" key="1">
    <source>
        <dbReference type="ARBA" id="ARBA00022741"/>
    </source>
</evidence>
<dbReference type="Proteomes" id="UP001296776">
    <property type="component" value="Unassembled WGS sequence"/>
</dbReference>
<reference evidence="4" key="2">
    <citation type="journal article" date="2020" name="Microorganisms">
        <title>Osmotic Adaptation and Compatible Solute Biosynthesis of Phototrophic Bacteria as Revealed from Genome Analyses.</title>
        <authorList>
            <person name="Imhoff J.F."/>
            <person name="Rahn T."/>
            <person name="Kunzel S."/>
            <person name="Keller A."/>
            <person name="Neulinger S.C."/>
        </authorList>
    </citation>
    <scope>NUCLEOTIDE SEQUENCE</scope>
    <source>
        <strain evidence="4">DSM 11080</strain>
    </source>
</reference>
<comment type="similarity">
    <text evidence="2">Belongs to the MoaD family.</text>
</comment>
<dbReference type="InterPro" id="IPR003749">
    <property type="entry name" value="ThiS/MoaD-like"/>
</dbReference>
<evidence type="ECO:0000313" key="4">
    <source>
        <dbReference type="EMBL" id="MBK1705892.1"/>
    </source>
</evidence>
<dbReference type="PANTHER" id="PTHR33359">
    <property type="entry name" value="MOLYBDOPTERIN SYNTHASE SULFUR CARRIER SUBUNIT"/>
    <property type="match status" value="1"/>
</dbReference>
<dbReference type="InterPro" id="IPR044672">
    <property type="entry name" value="MOCS2A"/>
</dbReference>
<organism evidence="4 5">
    <name type="scientific">Halochromatium glycolicum</name>
    <dbReference type="NCBI Taxonomy" id="85075"/>
    <lineage>
        <taxon>Bacteria</taxon>
        <taxon>Pseudomonadati</taxon>
        <taxon>Pseudomonadota</taxon>
        <taxon>Gammaproteobacteria</taxon>
        <taxon>Chromatiales</taxon>
        <taxon>Chromatiaceae</taxon>
        <taxon>Halochromatium</taxon>
    </lineage>
</organism>
<evidence type="ECO:0000256" key="2">
    <source>
        <dbReference type="ARBA" id="ARBA00024200"/>
    </source>
</evidence>
<dbReference type="CDD" id="cd00754">
    <property type="entry name" value="Ubl_MoaD"/>
    <property type="match status" value="1"/>
</dbReference>
<keyword evidence="1" id="KW-0547">Nucleotide-binding</keyword>
<protein>
    <recommendedName>
        <fullName evidence="3">Molybdopterin synthase sulfur carrier subunit</fullName>
    </recommendedName>
</protein>
<dbReference type="InterPro" id="IPR016155">
    <property type="entry name" value="Mopterin_synth/thiamin_S_b"/>
</dbReference>
<accession>A0AAJ0XBF8</accession>
<dbReference type="GO" id="GO:0006777">
    <property type="term" value="P:Mo-molybdopterin cofactor biosynthetic process"/>
    <property type="evidence" value="ECO:0007669"/>
    <property type="project" value="InterPro"/>
</dbReference>